<dbReference type="Proteomes" id="UP000253410">
    <property type="component" value="Unassembled WGS sequence"/>
</dbReference>
<comment type="caution">
    <text evidence="1">The sequence shown here is derived from an EMBL/GenBank/DDBJ whole genome shotgun (WGS) entry which is preliminary data.</text>
</comment>
<keyword evidence="2" id="KW-1185">Reference proteome</keyword>
<proteinExistence type="predicted"/>
<gene>
    <name evidence="1" type="ORF">DF182_28240</name>
</gene>
<dbReference type="OrthoDB" id="9800162at2"/>
<sequence length="657" mass="74229">MSYLHLPRIIFTGDFQADVATVNNDVRHFDNETFEKRFQFPREESSDINNGAWNPEGSNNFKLLNCQIIQGTLPDERVVNNQTDDILIGASVNGSPYFSNGKMVDLDPQMQMASELWAVKLRFSTHDGQLLLEGDILPVGFRDIQPRQFPNTEDDTYYMRNGQRMGACWASVLENLKWGSHAMKSPLLKALKLATKSNRIAVQLTSFGFYYSHKDGRFSLGRIMGCIGPWLSDEPDLFAPARRLYGAVSQYFRYSNFYVNKHLHSLTVDLGGSYPINSALGDLNINFPKVKLAVSKKAITIPQANPDHKYRIAPDQFIEIGTVVPASPGSWLLDTAGIVSFRLTKEALNLLNDHQLLLLIEEQGENIIYARESIKGIHIRADSFIFRMDPGDQHKTKIYAYQWGEPLAGININIALLPPMADQGGGLENDPAPPLAKIPLINFPAGKIDHPLTVVTNKKGVATFTMSGGNPENYRKYVDGQLYLFSYKIEGFPELDQYFFFGMMMDLICVHLRDKFEVPENPEWDDVAAIWTQFGNVYPIMSKYIVDMSKMEELMKYTNILLHSFTRDIHDATYMPVTRDLSKNKMLTLIKWLKNPIASNDNGPKRATEASLAVTNELSIDKTLSSRMKEITNQKGGFKDIPITGPFDARYTIESID</sequence>
<organism evidence="1 2">
    <name type="scientific">Chitinophaga flava</name>
    <dbReference type="NCBI Taxonomy" id="2259036"/>
    <lineage>
        <taxon>Bacteria</taxon>
        <taxon>Pseudomonadati</taxon>
        <taxon>Bacteroidota</taxon>
        <taxon>Chitinophagia</taxon>
        <taxon>Chitinophagales</taxon>
        <taxon>Chitinophagaceae</taxon>
        <taxon>Chitinophaga</taxon>
    </lineage>
</organism>
<dbReference type="RefSeq" id="WP_113619103.1">
    <property type="nucleotide sequence ID" value="NZ_QFFJ01000002.1"/>
</dbReference>
<dbReference type="AlphaFoldDB" id="A0A365XXC4"/>
<dbReference type="EMBL" id="QFFJ01000002">
    <property type="protein sequence ID" value="RBL90354.1"/>
    <property type="molecule type" value="Genomic_DNA"/>
</dbReference>
<evidence type="ECO:0000313" key="1">
    <source>
        <dbReference type="EMBL" id="RBL90354.1"/>
    </source>
</evidence>
<accession>A0A365XXC4</accession>
<evidence type="ECO:0000313" key="2">
    <source>
        <dbReference type="Proteomes" id="UP000253410"/>
    </source>
</evidence>
<name>A0A365XXC4_9BACT</name>
<protein>
    <submittedName>
        <fullName evidence="1">Uncharacterized protein</fullName>
    </submittedName>
</protein>
<reference evidence="1 2" key="1">
    <citation type="submission" date="2018-05" db="EMBL/GenBank/DDBJ databases">
        <title>Chitinophaga sp. K3CV102501T nov., isolated from isolated from a monsoon evergreen broad-leaved forest soil.</title>
        <authorList>
            <person name="Lv Y."/>
        </authorList>
    </citation>
    <scope>NUCLEOTIDE SEQUENCE [LARGE SCALE GENOMIC DNA]</scope>
    <source>
        <strain evidence="1 2">GDMCC 1.1325</strain>
    </source>
</reference>